<feature type="coiled-coil region" evidence="1">
    <location>
        <begin position="225"/>
        <end position="276"/>
    </location>
</feature>
<sequence length="283" mass="32565">MKKNDEIQYIGEIYDVSEEGKEKFEGMVFYSKESDIDIFQGIDVSNNFASKISNKCASKEELINSYIEKIGLYLLLSNAEIKVLAYAIKNLNYANVFFFSNNFTSYFLDNGILSRASVYKSINSLVKKNILMEVTDEVRRKYELYGNNIYSIKAEIIGKNGAFIDLKEIKRFVVQTFDFENLKIDEKISIAAEYNEFSKPLPLPVNEEVIIPAKKGDCNSSLKKNDVDKNKLNEVNKDREELNKVREENVKLKFQLTLLEEENAQLYKKIEQLKLKKGGSNGN</sequence>
<evidence type="ECO:0008006" key="3">
    <source>
        <dbReference type="Google" id="ProtNLM"/>
    </source>
</evidence>
<gene>
    <name evidence="2" type="ORF">GPS25_08635</name>
</gene>
<protein>
    <recommendedName>
        <fullName evidence="3">Plasmid replication protein RepL domain-containing protein</fullName>
    </recommendedName>
</protein>
<reference evidence="2" key="1">
    <citation type="submission" date="2019-12" db="EMBL/GenBank/DDBJ databases">
        <authorList>
            <consortium name="PulseNet: The National Subtyping Network for Foodborne Disease Surveillance"/>
            <person name="Tarr C.L."/>
            <person name="Trees E."/>
            <person name="Katz L.S."/>
            <person name="Carleton-Romer H.A."/>
            <person name="Stroika S."/>
            <person name="Kucerova Z."/>
            <person name="Roache K.F."/>
            <person name="Sabol A.L."/>
            <person name="Besser J."/>
            <person name="Gerner-Smidt P."/>
        </authorList>
    </citation>
    <scope>NUCLEOTIDE SEQUENCE</scope>
    <source>
        <strain evidence="2">PNUSAC014016</strain>
    </source>
</reference>
<evidence type="ECO:0000256" key="1">
    <source>
        <dbReference type="SAM" id="Coils"/>
    </source>
</evidence>
<dbReference type="EMBL" id="AANITE010000012">
    <property type="protein sequence ID" value="EDO9682743.1"/>
    <property type="molecule type" value="Genomic_DNA"/>
</dbReference>
<name>A0A6F9JB56_CAMFE</name>
<comment type="caution">
    <text evidence="2">The sequence shown here is derived from an EMBL/GenBank/DDBJ whole genome shotgun (WGS) entry which is preliminary data.</text>
</comment>
<keyword evidence="1" id="KW-0175">Coiled coil</keyword>
<organism evidence="2">
    <name type="scientific">Campylobacter fetus</name>
    <dbReference type="NCBI Taxonomy" id="196"/>
    <lineage>
        <taxon>Bacteria</taxon>
        <taxon>Pseudomonadati</taxon>
        <taxon>Campylobacterota</taxon>
        <taxon>Epsilonproteobacteria</taxon>
        <taxon>Campylobacterales</taxon>
        <taxon>Campylobacteraceae</taxon>
        <taxon>Campylobacter</taxon>
    </lineage>
</organism>
<proteinExistence type="predicted"/>
<evidence type="ECO:0000313" key="2">
    <source>
        <dbReference type="EMBL" id="EDO9682743.1"/>
    </source>
</evidence>
<dbReference type="AlphaFoldDB" id="A0A6F9JB56"/>
<accession>A0A6F9JB56</accession>